<dbReference type="GO" id="GO:0020037">
    <property type="term" value="F:heme binding"/>
    <property type="evidence" value="ECO:0007669"/>
    <property type="project" value="InterPro"/>
</dbReference>
<dbReference type="AlphaFoldDB" id="A0A1M7FAJ4"/>
<name>A0A1M7FAJ4_9FIRM</name>
<keyword evidence="2" id="KW-0349">Heme</keyword>
<feature type="domain" description="Nitrite/sulphite reductase 4Fe-4S" evidence="7">
    <location>
        <begin position="119"/>
        <end position="267"/>
    </location>
</feature>
<accession>A0A1M7FAJ4</accession>
<keyword evidence="3" id="KW-0479">Metal-binding</keyword>
<evidence type="ECO:0000256" key="2">
    <source>
        <dbReference type="ARBA" id="ARBA00022617"/>
    </source>
</evidence>
<dbReference type="STRING" id="1120996.SAMN02746066_00509"/>
<gene>
    <name evidence="9" type="ORF">SAMN02746066_00509</name>
</gene>
<dbReference type="PANTHER" id="PTHR32439:SF9">
    <property type="entry name" value="BLR3264 PROTEIN"/>
    <property type="match status" value="1"/>
</dbReference>
<dbReference type="Proteomes" id="UP000184038">
    <property type="component" value="Unassembled WGS sequence"/>
</dbReference>
<evidence type="ECO:0000313" key="10">
    <source>
        <dbReference type="Proteomes" id="UP000184038"/>
    </source>
</evidence>
<evidence type="ECO:0000313" key="9">
    <source>
        <dbReference type="EMBL" id="SHM00975.1"/>
    </source>
</evidence>
<evidence type="ECO:0000256" key="1">
    <source>
        <dbReference type="ARBA" id="ARBA00022485"/>
    </source>
</evidence>
<dbReference type="OrthoDB" id="9803707at2"/>
<dbReference type="PANTHER" id="PTHR32439">
    <property type="entry name" value="FERREDOXIN--NITRITE REDUCTASE, CHLOROPLASTIC"/>
    <property type="match status" value="1"/>
</dbReference>
<dbReference type="SUPFAM" id="SSF55124">
    <property type="entry name" value="Nitrite/Sulfite reductase N-terminal domain-like"/>
    <property type="match status" value="2"/>
</dbReference>
<dbReference type="Pfam" id="PF03460">
    <property type="entry name" value="NIR_SIR_ferr"/>
    <property type="match status" value="2"/>
</dbReference>
<dbReference type="InterPro" id="IPR036136">
    <property type="entry name" value="Nit/Sulf_reduc_fer-like_dom_sf"/>
</dbReference>
<evidence type="ECO:0000256" key="3">
    <source>
        <dbReference type="ARBA" id="ARBA00022723"/>
    </source>
</evidence>
<dbReference type="GO" id="GO:0016491">
    <property type="term" value="F:oxidoreductase activity"/>
    <property type="evidence" value="ECO:0007669"/>
    <property type="project" value="UniProtKB-KW"/>
</dbReference>
<keyword evidence="4" id="KW-0560">Oxidoreductase</keyword>
<dbReference type="InterPro" id="IPR005117">
    <property type="entry name" value="NiRdtase/SiRdtase_haem-b_fer"/>
</dbReference>
<dbReference type="InterPro" id="IPR045854">
    <property type="entry name" value="NO2/SO3_Rdtase_4Fe4S_sf"/>
</dbReference>
<dbReference type="Pfam" id="PF01077">
    <property type="entry name" value="NIR_SIR"/>
    <property type="match status" value="1"/>
</dbReference>
<dbReference type="Gene3D" id="3.90.480.10">
    <property type="entry name" value="Sulfite Reductase Hemoprotein,Domain 2"/>
    <property type="match status" value="1"/>
</dbReference>
<evidence type="ECO:0000259" key="7">
    <source>
        <dbReference type="Pfam" id="PF01077"/>
    </source>
</evidence>
<protein>
    <submittedName>
        <fullName evidence="9">Ferredoxin-nitrite reductase</fullName>
    </submittedName>
</protein>
<dbReference type="GO" id="GO:0046872">
    <property type="term" value="F:metal ion binding"/>
    <property type="evidence" value="ECO:0007669"/>
    <property type="project" value="UniProtKB-KW"/>
</dbReference>
<dbReference type="GO" id="GO:0051539">
    <property type="term" value="F:4 iron, 4 sulfur cluster binding"/>
    <property type="evidence" value="ECO:0007669"/>
    <property type="project" value="UniProtKB-KW"/>
</dbReference>
<keyword evidence="10" id="KW-1185">Reference proteome</keyword>
<feature type="domain" description="Nitrite/Sulfite reductase ferredoxin-like" evidence="8">
    <location>
        <begin position="298"/>
        <end position="362"/>
    </location>
</feature>
<dbReference type="InterPro" id="IPR006067">
    <property type="entry name" value="NO2/SO3_Rdtase_4Fe4S_dom"/>
</dbReference>
<organism evidence="9 10">
    <name type="scientific">Anaerosporobacter mobilis DSM 15930</name>
    <dbReference type="NCBI Taxonomy" id="1120996"/>
    <lineage>
        <taxon>Bacteria</taxon>
        <taxon>Bacillati</taxon>
        <taxon>Bacillota</taxon>
        <taxon>Clostridia</taxon>
        <taxon>Lachnospirales</taxon>
        <taxon>Lachnospiraceae</taxon>
        <taxon>Anaerosporobacter</taxon>
    </lineage>
</organism>
<sequence>MAKNHVEEFREDLKEFHEMTKKFYQKEITVPEYKSFSGGFGSYAQRGGEHNMLRLRFAGGELNKENVKFVADSVKKYNIDLVHFTTCQSIQLHNLTEASVCGLIEEAFDHGIITRGGGGDFPRNVMCSPLSGVEEGEYFDPLPYAKEAGDYLLGFIKKVKLPRKLKVCFTNSKKNETHATFRDLGFVAKENQTFDVYAAGGLGIKPKMGVCVAKDVEPSKILYYIKTMVDVFTEHGNYTNRAASRTRFLQDSLGVEGFINVYQEKLAYNLENEKLDINVKPDVINKTGDGEISNPRIIKQKQKGLYAVEYHPIGGNPNPEFFTKIYEVISNMKEVKLRITPDQGVYVINLTAAEAHRVLEATKDGANTLFERSTACVGATICQVGIGKSQALLDACIERVKQENFNDKVLPPIHISGCPSSCSAHQTGTLGFRGGKKPTVDGPKFAFAVYEDGCELIGEEKFGKEMGVMVEDDIPEFLVDIGKEVTSLGLSYEEYRKEYPENLGKLAAKYL</sequence>
<dbReference type="Gene3D" id="3.30.413.10">
    <property type="entry name" value="Sulfite Reductase Hemoprotein, domain 1"/>
    <property type="match status" value="2"/>
</dbReference>
<dbReference type="RefSeq" id="WP_073282393.1">
    <property type="nucleotide sequence ID" value="NZ_FRCP01000005.1"/>
</dbReference>
<dbReference type="EMBL" id="FRCP01000005">
    <property type="protein sequence ID" value="SHM00975.1"/>
    <property type="molecule type" value="Genomic_DNA"/>
</dbReference>
<keyword evidence="6" id="KW-0411">Iron-sulfur</keyword>
<evidence type="ECO:0000256" key="5">
    <source>
        <dbReference type="ARBA" id="ARBA00023004"/>
    </source>
</evidence>
<keyword evidence="1" id="KW-0004">4Fe-4S</keyword>
<evidence type="ECO:0000259" key="8">
    <source>
        <dbReference type="Pfam" id="PF03460"/>
    </source>
</evidence>
<evidence type="ECO:0000256" key="4">
    <source>
        <dbReference type="ARBA" id="ARBA00023002"/>
    </source>
</evidence>
<feature type="domain" description="Nitrite/Sulfite reductase ferredoxin-like" evidence="8">
    <location>
        <begin position="43"/>
        <end position="106"/>
    </location>
</feature>
<dbReference type="SUPFAM" id="SSF56014">
    <property type="entry name" value="Nitrite and sulphite reductase 4Fe-4S domain-like"/>
    <property type="match status" value="2"/>
</dbReference>
<keyword evidence="5" id="KW-0408">Iron</keyword>
<proteinExistence type="predicted"/>
<dbReference type="InterPro" id="IPR051329">
    <property type="entry name" value="NIR_SIR_4Fe-4S"/>
</dbReference>
<evidence type="ECO:0000256" key="6">
    <source>
        <dbReference type="ARBA" id="ARBA00023014"/>
    </source>
</evidence>
<reference evidence="9 10" key="1">
    <citation type="submission" date="2016-11" db="EMBL/GenBank/DDBJ databases">
        <authorList>
            <person name="Jaros S."/>
            <person name="Januszkiewicz K."/>
            <person name="Wedrychowicz H."/>
        </authorList>
    </citation>
    <scope>NUCLEOTIDE SEQUENCE [LARGE SCALE GENOMIC DNA]</scope>
    <source>
        <strain evidence="9 10">DSM 15930</strain>
    </source>
</reference>